<protein>
    <submittedName>
        <fullName evidence="3">DUF3736 domain-containing protein</fullName>
    </submittedName>
</protein>
<accession>A0AAV4M5N5</accession>
<proteinExistence type="predicted"/>
<evidence type="ECO:0000313" key="3">
    <source>
        <dbReference type="EMBL" id="GIX67339.1"/>
    </source>
</evidence>
<feature type="region of interest" description="Disordered" evidence="1">
    <location>
        <begin position="369"/>
        <end position="424"/>
    </location>
</feature>
<keyword evidence="4" id="KW-1185">Reference proteome</keyword>
<feature type="region of interest" description="Disordered" evidence="1">
    <location>
        <begin position="95"/>
        <end position="151"/>
    </location>
</feature>
<evidence type="ECO:0000313" key="4">
    <source>
        <dbReference type="Proteomes" id="UP001054837"/>
    </source>
</evidence>
<dbReference type="AlphaFoldDB" id="A0AAV4M5N5"/>
<feature type="region of interest" description="Disordered" evidence="1">
    <location>
        <begin position="178"/>
        <end position="257"/>
    </location>
</feature>
<evidence type="ECO:0000259" key="2">
    <source>
        <dbReference type="Pfam" id="PF12540"/>
    </source>
</evidence>
<name>A0AAV4M5N5_9ARAC</name>
<sequence length="1104" mass="125505">MTEVHLTPPRVIRSVSRIPHGLKPSSSHLSVPPPYGVSKCGVRNVMSPVHQSPAAGFPPFTNSINPALNATRTSSFAAALRKLAKQAVDPIAEKELSPISPASTPASSQQSIHSRHHASMSMYINSHNNNPPGHGSPSPSITPSQSSQGKALDLGRYSHRNGSMVEAVSLKMENSKLISSSNDKRNDIPSGNKHMGSHNLPPSLRQDHSLSRGFQPYRNADERRSTPPHVYNPSPPPNSMSGYPYHPSILQSSRMPPQSYRLDESIYMERFGLLRPSTMPYPPTNMIPHPRAPLYPSNQYPPELISQSMRSVPSNSSYPTNRYNMEEENIKESNMLRKREMEIYQHERYMERERDEGDSREREIEYIRKERSLMRQSPLTSHHSTNRLDPSNDDKGLMGSITHGTPRDYARNISPPISTSTTPLNLATSVPHVENNLPLKDEYSSRMSRPSINAINGQVHSRSTNHHNSMSYRKENDCSSSYKTHYQMNMENEKKPALHMENLETSVPVSSHSKISPFIMERDNQKSNNIVETRTLSIGSVINSQINGIFARDNIACNNTRSFSLTSDTPHWENPVKLESEIKMTFSAQEPYTIPSKVPSNEKLHESLYSDTSSNKLPPYMLNEYSYMYQGDTNGYPSTFKGKEVLLARESKNQDVSINENEVHCFNESVEKKVSILDAREARLRKLRKDSVVQESDESGIESDEEDLEKIKQLLTITKGPPKKIEPEPGKSSFLSHLGLVTDSQRQALELKKCIRRHKILRERSLSPVEETIKKEINEYDSLHLAELSNRLCFSEDFQAKTEVLKSLGLMYLPPEQKEEKNRIKRIVQEERLRRYGVLPYSQRCIDLQGSLLRKRGYNILNNLKDGNNVKKPNMTQDESLSRFALPERSCAEKSESLVKDTKLPATSIQRLSSFLKPPMRTVTLPVPPLIPTSQIMSNNPDVSQNKNPSVVAAKDPRVRQLNKEFAQEFHNSVLQTTQMQLAEKKSIAPVVSLETPFQKSPVSVISEKSDWLPFEYKPPLRWPGIEAIMESYECHISEQSMERKFLSESCQKLKTLNEKSNMEVECLRMKTEELIKEKHLLESKEQELLNSFEKLKVIIQHFR</sequence>
<dbReference type="EMBL" id="BPLQ01000084">
    <property type="protein sequence ID" value="GIX67339.1"/>
    <property type="molecule type" value="Genomic_DNA"/>
</dbReference>
<organism evidence="3 4">
    <name type="scientific">Caerostris darwini</name>
    <dbReference type="NCBI Taxonomy" id="1538125"/>
    <lineage>
        <taxon>Eukaryota</taxon>
        <taxon>Metazoa</taxon>
        <taxon>Ecdysozoa</taxon>
        <taxon>Arthropoda</taxon>
        <taxon>Chelicerata</taxon>
        <taxon>Arachnida</taxon>
        <taxon>Araneae</taxon>
        <taxon>Araneomorphae</taxon>
        <taxon>Entelegynae</taxon>
        <taxon>Araneoidea</taxon>
        <taxon>Araneidae</taxon>
        <taxon>Caerostris</taxon>
    </lineage>
</organism>
<dbReference type="PANTHER" id="PTHR17608">
    <property type="entry name" value="GENETIC SUPPRESSOR ELEMENT 1"/>
    <property type="match status" value="1"/>
</dbReference>
<dbReference type="PANTHER" id="PTHR17608:SF4">
    <property type="entry name" value="GENETIC SUPPRESSOR ELEMENT 1"/>
    <property type="match status" value="1"/>
</dbReference>
<feature type="domain" description="Genetic suppressor element-like" evidence="2">
    <location>
        <begin position="673"/>
        <end position="810"/>
    </location>
</feature>
<dbReference type="Proteomes" id="UP001054837">
    <property type="component" value="Unassembled WGS sequence"/>
</dbReference>
<feature type="compositionally biased region" description="Low complexity" evidence="1">
    <location>
        <begin position="125"/>
        <end position="148"/>
    </location>
</feature>
<feature type="compositionally biased region" description="Polar residues" evidence="1">
    <location>
        <begin position="415"/>
        <end position="424"/>
    </location>
</feature>
<gene>
    <name evidence="3" type="primary">AVEN_212230_1</name>
    <name evidence="3" type="ORF">CDAR_291051</name>
</gene>
<evidence type="ECO:0000256" key="1">
    <source>
        <dbReference type="SAM" id="MobiDB-lite"/>
    </source>
</evidence>
<reference evidence="3 4" key="1">
    <citation type="submission" date="2021-06" db="EMBL/GenBank/DDBJ databases">
        <title>Caerostris darwini draft genome.</title>
        <authorList>
            <person name="Kono N."/>
            <person name="Arakawa K."/>
        </authorList>
    </citation>
    <scope>NUCLEOTIDE SEQUENCE [LARGE SCALE GENOMIC DNA]</scope>
</reference>
<dbReference type="InterPro" id="IPR022207">
    <property type="entry name" value="GSE-like"/>
</dbReference>
<dbReference type="Pfam" id="PF12540">
    <property type="entry name" value="DUF3736"/>
    <property type="match status" value="1"/>
</dbReference>
<feature type="compositionally biased region" description="Low complexity" evidence="1">
    <location>
        <begin position="97"/>
        <end position="112"/>
    </location>
</feature>
<feature type="compositionally biased region" description="Polar residues" evidence="1">
    <location>
        <begin position="374"/>
        <end position="389"/>
    </location>
</feature>
<dbReference type="InterPro" id="IPR042337">
    <property type="entry name" value="GSE1"/>
</dbReference>
<comment type="caution">
    <text evidence="3">The sequence shown here is derived from an EMBL/GenBank/DDBJ whole genome shotgun (WGS) entry which is preliminary data.</text>
</comment>